<keyword evidence="3" id="KW-1185">Reference proteome</keyword>
<evidence type="ECO:0000313" key="2">
    <source>
        <dbReference type="EMBL" id="PVD31397.1"/>
    </source>
</evidence>
<dbReference type="EMBL" id="PZQS01000004">
    <property type="protein sequence ID" value="PVD31397.1"/>
    <property type="molecule type" value="Genomic_DNA"/>
</dbReference>
<organism evidence="2 3">
    <name type="scientific">Pomacea canaliculata</name>
    <name type="common">Golden apple snail</name>
    <dbReference type="NCBI Taxonomy" id="400727"/>
    <lineage>
        <taxon>Eukaryota</taxon>
        <taxon>Metazoa</taxon>
        <taxon>Spiralia</taxon>
        <taxon>Lophotrochozoa</taxon>
        <taxon>Mollusca</taxon>
        <taxon>Gastropoda</taxon>
        <taxon>Caenogastropoda</taxon>
        <taxon>Architaenioglossa</taxon>
        <taxon>Ampullarioidea</taxon>
        <taxon>Ampullariidae</taxon>
        <taxon>Pomacea</taxon>
    </lineage>
</organism>
<feature type="region of interest" description="Disordered" evidence="1">
    <location>
        <begin position="232"/>
        <end position="259"/>
    </location>
</feature>
<name>A0A2T7PDA3_POMCA</name>
<evidence type="ECO:0000313" key="3">
    <source>
        <dbReference type="Proteomes" id="UP000245119"/>
    </source>
</evidence>
<reference evidence="2 3" key="1">
    <citation type="submission" date="2018-04" db="EMBL/GenBank/DDBJ databases">
        <title>The genome of golden apple snail Pomacea canaliculata provides insight into stress tolerance and invasive adaptation.</title>
        <authorList>
            <person name="Liu C."/>
            <person name="Liu B."/>
            <person name="Ren Y."/>
            <person name="Zhang Y."/>
            <person name="Wang H."/>
            <person name="Li S."/>
            <person name="Jiang F."/>
            <person name="Yin L."/>
            <person name="Zhang G."/>
            <person name="Qian W."/>
            <person name="Fan W."/>
        </authorList>
    </citation>
    <scope>NUCLEOTIDE SEQUENCE [LARGE SCALE GENOMIC DNA]</scope>
    <source>
        <strain evidence="2">SZHN2017</strain>
        <tissue evidence="2">Muscle</tissue>
    </source>
</reference>
<accession>A0A2T7PDA3</accession>
<gene>
    <name evidence="2" type="ORF">C0Q70_06809</name>
</gene>
<protein>
    <submittedName>
        <fullName evidence="2">Uncharacterized protein</fullName>
    </submittedName>
</protein>
<comment type="caution">
    <text evidence="2">The sequence shown here is derived from an EMBL/GenBank/DDBJ whole genome shotgun (WGS) entry which is preliminary data.</text>
</comment>
<evidence type="ECO:0000256" key="1">
    <source>
        <dbReference type="SAM" id="MobiDB-lite"/>
    </source>
</evidence>
<sequence length="259" mass="28522">MRIAFGTAQHPVPDSIIQKPGYSSRLQQTDPILNTCLNIVCGTNATSPLSRLTQILATSHKLPNQMTRNDDERCLDSDRGQGDLGVEEIHNGPRIKSELSCTHQCQGRHHISIRSERARERETYMAGEDKPFPFSLLLSHLQTDKSRINVSGHFLLQRQSPQPLVIQGGRDEAVKTQRLMCSSCSRQGNEKEGRKVRVCVGWGGEGGWRVANGGGDSNNDARNGLTQCYHPPHLTAPSPPTAPPCLKTSRKVETEASLV</sequence>
<dbReference type="AlphaFoldDB" id="A0A2T7PDA3"/>
<feature type="compositionally biased region" description="Basic and acidic residues" evidence="1">
    <location>
        <begin position="250"/>
        <end position="259"/>
    </location>
</feature>
<proteinExistence type="predicted"/>
<dbReference type="Proteomes" id="UP000245119">
    <property type="component" value="Linkage Group LG4"/>
</dbReference>